<evidence type="ECO:0008006" key="2">
    <source>
        <dbReference type="Google" id="ProtNLM"/>
    </source>
</evidence>
<protein>
    <recommendedName>
        <fullName evidence="2">Helix-turn-helix domain-containing protein</fullName>
    </recommendedName>
</protein>
<dbReference type="EMBL" id="BARW01007238">
    <property type="protein sequence ID" value="GAI85978.1"/>
    <property type="molecule type" value="Genomic_DNA"/>
</dbReference>
<sequence>MVTERQKGDVLTVAAAAEEIGIHHATLYRWAQTSKVAYVIFGGMLFIPFS</sequence>
<name>X1RZD3_9ZZZZ</name>
<evidence type="ECO:0000313" key="1">
    <source>
        <dbReference type="EMBL" id="GAI85978.1"/>
    </source>
</evidence>
<organism evidence="1">
    <name type="scientific">marine sediment metagenome</name>
    <dbReference type="NCBI Taxonomy" id="412755"/>
    <lineage>
        <taxon>unclassified sequences</taxon>
        <taxon>metagenomes</taxon>
        <taxon>ecological metagenomes</taxon>
    </lineage>
</organism>
<reference evidence="1" key="1">
    <citation type="journal article" date="2014" name="Front. Microbiol.">
        <title>High frequency of phylogenetically diverse reductive dehalogenase-homologous genes in deep subseafloor sedimentary metagenomes.</title>
        <authorList>
            <person name="Kawai M."/>
            <person name="Futagami T."/>
            <person name="Toyoda A."/>
            <person name="Takaki Y."/>
            <person name="Nishi S."/>
            <person name="Hori S."/>
            <person name="Arai W."/>
            <person name="Tsubouchi T."/>
            <person name="Morono Y."/>
            <person name="Uchiyama I."/>
            <person name="Ito T."/>
            <person name="Fujiyama A."/>
            <person name="Inagaki F."/>
            <person name="Takami H."/>
        </authorList>
    </citation>
    <scope>NUCLEOTIDE SEQUENCE</scope>
    <source>
        <strain evidence="1">Expedition CK06-06</strain>
    </source>
</reference>
<gene>
    <name evidence="1" type="ORF">S12H4_15116</name>
</gene>
<proteinExistence type="predicted"/>
<accession>X1RZD3</accession>
<comment type="caution">
    <text evidence="1">The sequence shown here is derived from an EMBL/GenBank/DDBJ whole genome shotgun (WGS) entry which is preliminary data.</text>
</comment>
<dbReference type="AlphaFoldDB" id="X1RZD3"/>